<dbReference type="InterPro" id="IPR007110">
    <property type="entry name" value="Ig-like_dom"/>
</dbReference>
<dbReference type="CDD" id="cd00063">
    <property type="entry name" value="FN3"/>
    <property type="match status" value="4"/>
</dbReference>
<evidence type="ECO:0000313" key="7">
    <source>
        <dbReference type="Proteomes" id="UP001558652"/>
    </source>
</evidence>
<feature type="domain" description="Fibronectin type-III" evidence="5">
    <location>
        <begin position="254"/>
        <end position="352"/>
    </location>
</feature>
<dbReference type="EMBL" id="JBFDAA010000016">
    <property type="protein sequence ID" value="KAL1117086.1"/>
    <property type="molecule type" value="Genomic_DNA"/>
</dbReference>
<keyword evidence="1" id="KW-0677">Repeat</keyword>
<dbReference type="AlphaFoldDB" id="A0ABD0Y0U7"/>
<sequence length="618" mass="69012">KDKKPVKVKTISFANSVAKLTIENCIETSGGVYTCKATNSAGTVETTCTLKVQDAPILKIDEESANQRLRVASQWKPVVEFSGHPRPDIVWTKDGTRVTDDKRIKVYTDEKTTTLAIYSVERRDTGVYLVEATNEAGSARQTINLRVIDKPSKPQKIFVVDVDSENVTIGWEPPEDDGGVEISKYSLEKCEAKKMIWTKVADIERDARTYTVQRLITDAEYMFRIYAQNPVGTSEARESEKVVVKIKFNKPSEPLGPLEVSGVTDTSCTITWEPPLSDGGTPIIDYTVEWKESTKTTWTKIGTTHETHIAVSDMHKDTAYDFRISARNKAGVGPPYLSEEPVVAGRRKTPPSPPLNLTVVNIASKSVKLQWSPPQSTGGSELTGYVIEKQPITSNKWTKVATLDPSVTVFTVENLKEKTEFYFRVLAENAIGLSYPATTSLVSLKTHATVPSPPTAPLEVRSASSNSVVVEWGVPESDGGAPIEGYKIAVRDMKRTMWMEVGQVKADVQKLNIKDLQENHEYLIRIFARNEVGLSDPLESDEPFKVQRPSALAEELDVEDQSGIDKETPSLSFTTTTTQSWMREAGMDADIRSYARSSLLRRSEYFFRIWYYARHLFK</sequence>
<evidence type="ECO:0008006" key="8">
    <source>
        <dbReference type="Google" id="ProtNLM"/>
    </source>
</evidence>
<feature type="domain" description="Fibronectin type-III" evidence="5">
    <location>
        <begin position="353"/>
        <end position="449"/>
    </location>
</feature>
<organism evidence="6 7">
    <name type="scientific">Ranatra chinensis</name>
    <dbReference type="NCBI Taxonomy" id="642074"/>
    <lineage>
        <taxon>Eukaryota</taxon>
        <taxon>Metazoa</taxon>
        <taxon>Ecdysozoa</taxon>
        <taxon>Arthropoda</taxon>
        <taxon>Hexapoda</taxon>
        <taxon>Insecta</taxon>
        <taxon>Pterygota</taxon>
        <taxon>Neoptera</taxon>
        <taxon>Paraneoptera</taxon>
        <taxon>Hemiptera</taxon>
        <taxon>Heteroptera</taxon>
        <taxon>Panheteroptera</taxon>
        <taxon>Nepomorpha</taxon>
        <taxon>Nepidae</taxon>
        <taxon>Ranatrinae</taxon>
        <taxon>Ranatra</taxon>
    </lineage>
</organism>
<evidence type="ECO:0000259" key="4">
    <source>
        <dbReference type="PROSITE" id="PS50835"/>
    </source>
</evidence>
<keyword evidence="2" id="KW-0393">Immunoglobulin domain</keyword>
<dbReference type="FunFam" id="2.60.40.10:FF:000062">
    <property type="entry name" value="Myosin-binding protein C, slow type"/>
    <property type="match status" value="2"/>
</dbReference>
<dbReference type="PROSITE" id="PS50835">
    <property type="entry name" value="IG_LIKE"/>
    <property type="match status" value="1"/>
</dbReference>
<comment type="similarity">
    <text evidence="3">Belongs to the immunoglobulin superfamily. MyBP family.</text>
</comment>
<feature type="domain" description="Ig-like" evidence="4">
    <location>
        <begin position="5"/>
        <end position="146"/>
    </location>
</feature>
<evidence type="ECO:0000313" key="6">
    <source>
        <dbReference type="EMBL" id="KAL1117086.1"/>
    </source>
</evidence>
<name>A0ABD0Y0U7_9HEMI</name>
<evidence type="ECO:0000256" key="2">
    <source>
        <dbReference type="ARBA" id="ARBA00023319"/>
    </source>
</evidence>
<dbReference type="InterPro" id="IPR036179">
    <property type="entry name" value="Ig-like_dom_sf"/>
</dbReference>
<dbReference type="GO" id="GO:0009653">
    <property type="term" value="P:anatomical structure morphogenesis"/>
    <property type="evidence" value="ECO:0007669"/>
    <property type="project" value="UniProtKB-ARBA"/>
</dbReference>
<dbReference type="InterPro" id="IPR003961">
    <property type="entry name" value="FN3_dom"/>
</dbReference>
<dbReference type="InterPro" id="IPR036116">
    <property type="entry name" value="FN3_sf"/>
</dbReference>
<dbReference type="Gene3D" id="2.60.40.10">
    <property type="entry name" value="Immunoglobulins"/>
    <property type="match status" value="6"/>
</dbReference>
<dbReference type="PROSITE" id="PS50853">
    <property type="entry name" value="FN3"/>
    <property type="match status" value="4"/>
</dbReference>
<accession>A0ABD0Y0U7</accession>
<protein>
    <recommendedName>
        <fullName evidence="8">Titin</fullName>
    </recommendedName>
</protein>
<dbReference type="Pfam" id="PF07679">
    <property type="entry name" value="I-set"/>
    <property type="match status" value="2"/>
</dbReference>
<reference evidence="6 7" key="1">
    <citation type="submission" date="2024-07" db="EMBL/GenBank/DDBJ databases">
        <title>Chromosome-level genome assembly of the water stick insect Ranatra chinensis (Heteroptera: Nepidae).</title>
        <authorList>
            <person name="Liu X."/>
        </authorList>
    </citation>
    <scope>NUCLEOTIDE SEQUENCE [LARGE SCALE GENOMIC DNA]</scope>
    <source>
        <strain evidence="6">Cailab_2021Rc</strain>
        <tissue evidence="6">Muscle</tissue>
    </source>
</reference>
<feature type="domain" description="Fibronectin type-III" evidence="5">
    <location>
        <begin position="150"/>
        <end position="247"/>
    </location>
</feature>
<evidence type="ECO:0000256" key="1">
    <source>
        <dbReference type="ARBA" id="ARBA00022737"/>
    </source>
</evidence>
<dbReference type="Proteomes" id="UP001558652">
    <property type="component" value="Unassembled WGS sequence"/>
</dbReference>
<dbReference type="InterPro" id="IPR013783">
    <property type="entry name" value="Ig-like_fold"/>
</dbReference>
<dbReference type="FunFam" id="2.60.40.10:FF:000003">
    <property type="entry name" value="Titin isoform E"/>
    <property type="match status" value="1"/>
</dbReference>
<evidence type="ECO:0000259" key="5">
    <source>
        <dbReference type="PROSITE" id="PS50853"/>
    </source>
</evidence>
<dbReference type="PANTHER" id="PTHR14340:SF9">
    <property type="entry name" value="FIBRONECTIN TYPE-III DOMAIN-CONTAINING PROTEIN"/>
    <property type="match status" value="1"/>
</dbReference>
<dbReference type="FunFam" id="2.60.40.10:FF:000056">
    <property type="entry name" value="twitchin isoform X4"/>
    <property type="match status" value="1"/>
</dbReference>
<dbReference type="Pfam" id="PF00041">
    <property type="entry name" value="fn3"/>
    <property type="match status" value="4"/>
</dbReference>
<comment type="caution">
    <text evidence="6">The sequence shown here is derived from an EMBL/GenBank/DDBJ whole genome shotgun (WGS) entry which is preliminary data.</text>
</comment>
<dbReference type="PRINTS" id="PR00014">
    <property type="entry name" value="FNTYPEIII"/>
</dbReference>
<feature type="domain" description="Fibronectin type-III" evidence="5">
    <location>
        <begin position="453"/>
        <end position="549"/>
    </location>
</feature>
<dbReference type="GO" id="GO:0030017">
    <property type="term" value="C:sarcomere"/>
    <property type="evidence" value="ECO:0007669"/>
    <property type="project" value="UniProtKB-ARBA"/>
</dbReference>
<dbReference type="InterPro" id="IPR013098">
    <property type="entry name" value="Ig_I-set"/>
</dbReference>
<dbReference type="SMART" id="SM00060">
    <property type="entry name" value="FN3"/>
    <property type="match status" value="4"/>
</dbReference>
<keyword evidence="7" id="KW-1185">Reference proteome</keyword>
<proteinExistence type="inferred from homology"/>
<dbReference type="PANTHER" id="PTHR14340">
    <property type="entry name" value="MICROFIBRIL-ASSOCIATED GLYCOPROTEIN 3"/>
    <property type="match status" value="1"/>
</dbReference>
<dbReference type="SUPFAM" id="SSF48726">
    <property type="entry name" value="Immunoglobulin"/>
    <property type="match status" value="2"/>
</dbReference>
<evidence type="ECO:0000256" key="3">
    <source>
        <dbReference type="ARBA" id="ARBA00038352"/>
    </source>
</evidence>
<dbReference type="GO" id="GO:0030154">
    <property type="term" value="P:cell differentiation"/>
    <property type="evidence" value="ECO:0007669"/>
    <property type="project" value="UniProtKB-ARBA"/>
</dbReference>
<dbReference type="FunFam" id="2.60.40.10:FF:000031">
    <property type="entry name" value="Myosin-binding protein C, slow type"/>
    <property type="match status" value="1"/>
</dbReference>
<feature type="non-terminal residue" evidence="6">
    <location>
        <position position="1"/>
    </location>
</feature>
<gene>
    <name evidence="6" type="ORF">AAG570_004414</name>
</gene>
<dbReference type="SUPFAM" id="SSF49265">
    <property type="entry name" value="Fibronectin type III"/>
    <property type="match status" value="2"/>
</dbReference>